<evidence type="ECO:0000313" key="1">
    <source>
        <dbReference type="EMBL" id="PVI05907.1"/>
    </source>
</evidence>
<proteinExistence type="predicted"/>
<dbReference type="Proteomes" id="UP000244855">
    <property type="component" value="Unassembled WGS sequence"/>
</dbReference>
<evidence type="ECO:0000313" key="2">
    <source>
        <dbReference type="Proteomes" id="UP000244855"/>
    </source>
</evidence>
<sequence>MCEIFYTLYSCGHWVPQPSQGNGPFVRLCPEAESHRLGQACPETQLKHIVKNRSLGMCDQCLWIKVTI</sequence>
<reference evidence="1 2" key="1">
    <citation type="journal article" date="2018" name="Sci. Rep.">
        <title>Comparative genomics provides insights into the lifestyle and reveals functional heterogeneity of dark septate endophytic fungi.</title>
        <authorList>
            <person name="Knapp D.G."/>
            <person name="Nemeth J.B."/>
            <person name="Barry K."/>
            <person name="Hainaut M."/>
            <person name="Henrissat B."/>
            <person name="Johnson J."/>
            <person name="Kuo A."/>
            <person name="Lim J.H.P."/>
            <person name="Lipzen A."/>
            <person name="Nolan M."/>
            <person name="Ohm R.A."/>
            <person name="Tamas L."/>
            <person name="Grigoriev I.V."/>
            <person name="Spatafora J.W."/>
            <person name="Nagy L.G."/>
            <person name="Kovacs G.M."/>
        </authorList>
    </citation>
    <scope>NUCLEOTIDE SEQUENCE [LARGE SCALE GENOMIC DNA]</scope>
    <source>
        <strain evidence="1 2">DSE2036</strain>
    </source>
</reference>
<organism evidence="1 2">
    <name type="scientific">Periconia macrospinosa</name>
    <dbReference type="NCBI Taxonomy" id="97972"/>
    <lineage>
        <taxon>Eukaryota</taxon>
        <taxon>Fungi</taxon>
        <taxon>Dikarya</taxon>
        <taxon>Ascomycota</taxon>
        <taxon>Pezizomycotina</taxon>
        <taxon>Dothideomycetes</taxon>
        <taxon>Pleosporomycetidae</taxon>
        <taxon>Pleosporales</taxon>
        <taxon>Massarineae</taxon>
        <taxon>Periconiaceae</taxon>
        <taxon>Periconia</taxon>
    </lineage>
</organism>
<protein>
    <submittedName>
        <fullName evidence="1">Uncharacterized protein</fullName>
    </submittedName>
</protein>
<dbReference type="OrthoDB" id="3718734at2759"/>
<keyword evidence="2" id="KW-1185">Reference proteome</keyword>
<accession>A0A2V1E5T6</accession>
<dbReference type="AlphaFoldDB" id="A0A2V1E5T6"/>
<dbReference type="EMBL" id="KZ805311">
    <property type="protein sequence ID" value="PVI05907.1"/>
    <property type="molecule type" value="Genomic_DNA"/>
</dbReference>
<gene>
    <name evidence="1" type="ORF">DM02DRAFT_54536</name>
</gene>
<name>A0A2V1E5T6_9PLEO</name>